<evidence type="ECO:0000256" key="1">
    <source>
        <dbReference type="ARBA" id="ARBA00001946"/>
    </source>
</evidence>
<evidence type="ECO:0000256" key="4">
    <source>
        <dbReference type="ARBA" id="ARBA00022840"/>
    </source>
</evidence>
<comment type="function">
    <text evidence="6">ATPase that binds to both the 70S ribosome and the 50S ribosomal subunit in a nucleotide-independent manner.</text>
</comment>
<dbReference type="NCBIfam" id="TIGR00092">
    <property type="entry name" value="redox-regulated ATPase YchF"/>
    <property type="match status" value="1"/>
</dbReference>
<dbReference type="PROSITE" id="PS51880">
    <property type="entry name" value="TGS"/>
    <property type="match status" value="1"/>
</dbReference>
<dbReference type="GO" id="GO:0043023">
    <property type="term" value="F:ribosomal large subunit binding"/>
    <property type="evidence" value="ECO:0007669"/>
    <property type="project" value="UniProtKB-UniRule"/>
</dbReference>
<dbReference type="Gene3D" id="1.10.150.300">
    <property type="entry name" value="TGS-like domain"/>
    <property type="match status" value="1"/>
</dbReference>
<dbReference type="PROSITE" id="PS51710">
    <property type="entry name" value="G_OBG"/>
    <property type="match status" value="1"/>
</dbReference>
<dbReference type="EMBL" id="CP032999">
    <property type="protein sequence ID" value="QCI25939.1"/>
    <property type="molecule type" value="Genomic_DNA"/>
</dbReference>
<dbReference type="PIRSF" id="PIRSF006641">
    <property type="entry name" value="CHP00092"/>
    <property type="match status" value="1"/>
</dbReference>
<feature type="domain" description="TGS" evidence="8">
    <location>
        <begin position="271"/>
        <end position="354"/>
    </location>
</feature>
<dbReference type="SUPFAM" id="SSF81271">
    <property type="entry name" value="TGS-like"/>
    <property type="match status" value="1"/>
</dbReference>
<keyword evidence="2" id="KW-0479">Metal-binding</keyword>
<keyword evidence="5" id="KW-0460">Magnesium</keyword>
<dbReference type="InterPro" id="IPR027417">
    <property type="entry name" value="P-loop_NTPase"/>
</dbReference>
<evidence type="ECO:0000256" key="3">
    <source>
        <dbReference type="ARBA" id="ARBA00022741"/>
    </source>
</evidence>
<dbReference type="PANTHER" id="PTHR23305:SF18">
    <property type="entry name" value="OBG-TYPE G DOMAIN-CONTAINING PROTEIN"/>
    <property type="match status" value="1"/>
</dbReference>
<dbReference type="PANTHER" id="PTHR23305">
    <property type="entry name" value="OBG GTPASE FAMILY"/>
    <property type="match status" value="1"/>
</dbReference>
<comment type="similarity">
    <text evidence="6">Belongs to the TRAFAC class OBG-HflX-like GTPase superfamily. OBG GTPase family. YchF/OLA1 subfamily.</text>
</comment>
<comment type="cofactor">
    <cofactor evidence="1">
        <name>Mg(2+)</name>
        <dbReference type="ChEBI" id="CHEBI:18420"/>
    </cofactor>
</comment>
<name>A0A4D6Y995_9GAMM</name>
<dbReference type="HAMAP" id="MF_00944">
    <property type="entry name" value="YchF_OLA1_ATPase"/>
    <property type="match status" value="1"/>
</dbReference>
<evidence type="ECO:0000313" key="9">
    <source>
        <dbReference type="EMBL" id="QCI25939.1"/>
    </source>
</evidence>
<evidence type="ECO:0000256" key="5">
    <source>
        <dbReference type="ARBA" id="ARBA00022842"/>
    </source>
</evidence>
<protein>
    <recommendedName>
        <fullName evidence="6">Ribosome-binding ATPase YchF</fullName>
    </recommendedName>
</protein>
<dbReference type="Gene3D" id="3.40.50.300">
    <property type="entry name" value="P-loop containing nucleotide triphosphate hydrolases"/>
    <property type="match status" value="1"/>
</dbReference>
<dbReference type="Pfam" id="PF06071">
    <property type="entry name" value="YchF-GTPase_C"/>
    <property type="match status" value="1"/>
</dbReference>
<dbReference type="InterPro" id="IPR006073">
    <property type="entry name" value="GTP-bd"/>
</dbReference>
<dbReference type="GO" id="GO:0016887">
    <property type="term" value="F:ATP hydrolysis activity"/>
    <property type="evidence" value="ECO:0007669"/>
    <property type="project" value="UniProtKB-UniRule"/>
</dbReference>
<dbReference type="GO" id="GO:0005737">
    <property type="term" value="C:cytoplasm"/>
    <property type="evidence" value="ECO:0007669"/>
    <property type="project" value="TreeGrafter"/>
</dbReference>
<dbReference type="InterPro" id="IPR023192">
    <property type="entry name" value="TGS-like_dom_sf"/>
</dbReference>
<keyword evidence="4 6" id="KW-0067">ATP-binding</keyword>
<dbReference type="SUPFAM" id="SSF52540">
    <property type="entry name" value="P-loop containing nucleoside triphosphate hydrolases"/>
    <property type="match status" value="1"/>
</dbReference>
<sequence length="356" mass="40898">MILKCGIIGLPNVGKSTLFNILTNSNIPAKNFPFCTIKPNIGVVPVFDDRLNCIADIIHPENIINTFLKLIDIAGLVKGASNGSGLGNQFLSNIRRVDLLFHVVRCFNDHNILHIHNIIDPIYDIEIVNMELIFSDLQLCQSEILRLKKNKIHSKRLLVLESCLDILNRGDFLRKSLLNREDVFLVKDINFITLKPVIYIANISETKKNNFPINKLLHHIHKEHSICIVVTISKEIKDTVLNCNQSNNLYLQKNKQSILNNMIFTGYKLLNLQTFFTVGKKEVRAWTINIGENSIQAARKIHTDFQKGFIRAQVIGYHDFIKFRDEKTLRKFGKIRLEGKNYLVKDGDIIKFLFHV</sequence>
<dbReference type="GO" id="GO:0005525">
    <property type="term" value="F:GTP binding"/>
    <property type="evidence" value="ECO:0007669"/>
    <property type="project" value="InterPro"/>
</dbReference>
<dbReference type="PRINTS" id="PR00326">
    <property type="entry name" value="GTP1OBG"/>
</dbReference>
<feature type="binding site" evidence="6">
    <location>
        <begin position="12"/>
        <end position="17"/>
    </location>
    <ligand>
        <name>ATP</name>
        <dbReference type="ChEBI" id="CHEBI:30616"/>
    </ligand>
</feature>
<dbReference type="Pfam" id="PF01926">
    <property type="entry name" value="MMR_HSR1"/>
    <property type="match status" value="1"/>
</dbReference>
<proteinExistence type="inferred from homology"/>
<evidence type="ECO:0000256" key="6">
    <source>
        <dbReference type="HAMAP-Rule" id="MF_00944"/>
    </source>
</evidence>
<dbReference type="FunFam" id="3.10.20.30:FF:000001">
    <property type="entry name" value="Ribosome-binding ATPase YchF"/>
    <property type="match status" value="1"/>
</dbReference>
<reference evidence="9 10" key="1">
    <citation type="submission" date="2018-10" db="EMBL/GenBank/DDBJ databases">
        <title>Comparative functional genomics of the obligate endosymbiont Buchnera aphidicola.</title>
        <authorList>
            <person name="Chong R.A."/>
        </authorList>
    </citation>
    <scope>NUCLEOTIDE SEQUENCE [LARGE SCALE GENOMIC DNA]</scope>
    <source>
        <strain evidence="9 10">Ska</strain>
    </source>
</reference>
<dbReference type="CDD" id="cd04867">
    <property type="entry name" value="TGS_YchF_OLA1"/>
    <property type="match status" value="1"/>
</dbReference>
<organism evidence="9 10">
    <name type="scientific">Buchnera aphidicola</name>
    <name type="common">Sarucallis kahawaluokalani</name>
    <dbReference type="NCBI Taxonomy" id="1241878"/>
    <lineage>
        <taxon>Bacteria</taxon>
        <taxon>Pseudomonadati</taxon>
        <taxon>Pseudomonadota</taxon>
        <taxon>Gammaproteobacteria</taxon>
        <taxon>Enterobacterales</taxon>
        <taxon>Erwiniaceae</taxon>
        <taxon>Buchnera</taxon>
    </lineage>
</organism>
<evidence type="ECO:0000259" key="7">
    <source>
        <dbReference type="PROSITE" id="PS51710"/>
    </source>
</evidence>
<dbReference type="Gene3D" id="3.10.20.30">
    <property type="match status" value="1"/>
</dbReference>
<dbReference type="InterPro" id="IPR031167">
    <property type="entry name" value="G_OBG"/>
</dbReference>
<dbReference type="InterPro" id="IPR012675">
    <property type="entry name" value="Beta-grasp_dom_sf"/>
</dbReference>
<dbReference type="GO" id="GO:0005524">
    <property type="term" value="F:ATP binding"/>
    <property type="evidence" value="ECO:0007669"/>
    <property type="project" value="UniProtKB-UniRule"/>
</dbReference>
<dbReference type="InterPro" id="IPR012676">
    <property type="entry name" value="TGS-like"/>
</dbReference>
<dbReference type="OrthoDB" id="9810373at2"/>
<dbReference type="InterPro" id="IPR004396">
    <property type="entry name" value="ATPase_YchF/OLA1"/>
</dbReference>
<accession>A0A4D6Y995</accession>
<dbReference type="RefSeq" id="WP_158350444.1">
    <property type="nucleotide sequence ID" value="NZ_CP032999.1"/>
</dbReference>
<dbReference type="GO" id="GO:0046872">
    <property type="term" value="F:metal ion binding"/>
    <property type="evidence" value="ECO:0007669"/>
    <property type="project" value="UniProtKB-KW"/>
</dbReference>
<keyword evidence="3 6" id="KW-0547">Nucleotide-binding</keyword>
<dbReference type="Proteomes" id="UP000298685">
    <property type="component" value="Chromosome"/>
</dbReference>
<dbReference type="InterPro" id="IPR013029">
    <property type="entry name" value="YchF_C"/>
</dbReference>
<dbReference type="AlphaFoldDB" id="A0A4D6Y995"/>
<evidence type="ECO:0000259" key="8">
    <source>
        <dbReference type="PROSITE" id="PS51880"/>
    </source>
</evidence>
<gene>
    <name evidence="6 9" type="primary">ychF</name>
    <name evidence="9" type="ORF">D9V78_00695</name>
</gene>
<feature type="domain" description="OBG-type G" evidence="7">
    <location>
        <begin position="3"/>
        <end position="220"/>
    </location>
</feature>
<evidence type="ECO:0000256" key="2">
    <source>
        <dbReference type="ARBA" id="ARBA00022723"/>
    </source>
</evidence>
<dbReference type="InterPro" id="IPR004095">
    <property type="entry name" value="TGS"/>
</dbReference>
<evidence type="ECO:0000313" key="10">
    <source>
        <dbReference type="Proteomes" id="UP000298685"/>
    </source>
</evidence>